<name>A0ABN7VN75_GIGMA</name>
<protein>
    <submittedName>
        <fullName evidence="1">4436_t:CDS:1</fullName>
    </submittedName>
</protein>
<keyword evidence="2" id="KW-1185">Reference proteome</keyword>
<proteinExistence type="predicted"/>
<comment type="caution">
    <text evidence="1">The sequence shown here is derived from an EMBL/GenBank/DDBJ whole genome shotgun (WGS) entry which is preliminary data.</text>
</comment>
<reference evidence="1 2" key="1">
    <citation type="submission" date="2021-06" db="EMBL/GenBank/DDBJ databases">
        <authorList>
            <person name="Kallberg Y."/>
            <person name="Tangrot J."/>
            <person name="Rosling A."/>
        </authorList>
    </citation>
    <scope>NUCLEOTIDE SEQUENCE [LARGE SCALE GENOMIC DNA]</scope>
    <source>
        <strain evidence="1 2">120-4 pot B 10/14</strain>
    </source>
</reference>
<accession>A0ABN7VN75</accession>
<evidence type="ECO:0000313" key="2">
    <source>
        <dbReference type="Proteomes" id="UP000789901"/>
    </source>
</evidence>
<gene>
    <name evidence="1" type="ORF">GMARGA_LOCUS20798</name>
</gene>
<feature type="non-terminal residue" evidence="1">
    <location>
        <position position="1"/>
    </location>
</feature>
<dbReference type="EMBL" id="CAJVQB010018587">
    <property type="protein sequence ID" value="CAG8788192.1"/>
    <property type="molecule type" value="Genomic_DNA"/>
</dbReference>
<dbReference type="Proteomes" id="UP000789901">
    <property type="component" value="Unassembled WGS sequence"/>
</dbReference>
<evidence type="ECO:0000313" key="1">
    <source>
        <dbReference type="EMBL" id="CAG8788192.1"/>
    </source>
</evidence>
<organism evidence="1 2">
    <name type="scientific">Gigaspora margarita</name>
    <dbReference type="NCBI Taxonomy" id="4874"/>
    <lineage>
        <taxon>Eukaryota</taxon>
        <taxon>Fungi</taxon>
        <taxon>Fungi incertae sedis</taxon>
        <taxon>Mucoromycota</taxon>
        <taxon>Glomeromycotina</taxon>
        <taxon>Glomeromycetes</taxon>
        <taxon>Diversisporales</taxon>
        <taxon>Gigasporaceae</taxon>
        <taxon>Gigaspora</taxon>
    </lineage>
</organism>
<sequence length="83" mass="9662">FEDIYLRTYYLSPTIDQVMIDSENDTSIFENHADDFFEYAARQTQIIENDPLCEVKRCASLDINTIAALMCQRNWLDAAEKFG</sequence>